<sequence>MSQAHAAILTDYPAIANHKGDVSPARSLSAWPGKLLDPVEETSEGTTSQKKERLCALHQEEENNQEPESKDMSYGPSCLQDSFHSNFSFIQLSLNSASEARGIAGASGGRELKETVQLCGVEKTESINVHVPGEGLRTSQTELWASYSSRCDEVCTCPWEAAEDDSLQDGGRLSPFHANNAFSCSMDSLEATSADSSVTSGYESCGIASDHSWDFLMKEYEPVLQECLMGNQRLIKIKSLMRKLQKLQEKAVAEDDYEKGMFLTTSCCYKLLWAGEDQDSPHGSGWFTIICYLHNSYAR</sequence>
<dbReference type="RefSeq" id="XP_025020290.1">
    <property type="nucleotide sequence ID" value="XM_025164522.1"/>
</dbReference>
<dbReference type="PANTHER" id="PTHR14332">
    <property type="entry name" value="DISRUPTED IN SCHIZOPHRENIA 1 PROTEIN"/>
    <property type="match status" value="1"/>
</dbReference>
<evidence type="ECO:0000313" key="1">
    <source>
        <dbReference type="Proteomes" id="UP000695026"/>
    </source>
</evidence>
<accession>A0A9F5IJG7</accession>
<dbReference type="KEGG" id="pbi:103051403"/>
<dbReference type="OrthoDB" id="9836442at2759"/>
<protein>
    <submittedName>
        <fullName evidence="2 3">Disrupted in schizophrenia 1 protein isoform X1</fullName>
    </submittedName>
</protein>
<dbReference type="GO" id="GO:0005815">
    <property type="term" value="C:microtubule organizing center"/>
    <property type="evidence" value="ECO:0007669"/>
    <property type="project" value="TreeGrafter"/>
</dbReference>
<evidence type="ECO:0000313" key="2">
    <source>
        <dbReference type="RefSeq" id="XP_015742984.2"/>
    </source>
</evidence>
<dbReference type="GO" id="GO:0001764">
    <property type="term" value="P:neuron migration"/>
    <property type="evidence" value="ECO:0007669"/>
    <property type="project" value="TreeGrafter"/>
</dbReference>
<dbReference type="GO" id="GO:0045111">
    <property type="term" value="C:intermediate filament cytoskeleton"/>
    <property type="evidence" value="ECO:0007669"/>
    <property type="project" value="TreeGrafter"/>
</dbReference>
<dbReference type="RefSeq" id="XP_025020293.1">
    <property type="nucleotide sequence ID" value="XM_025164525.1"/>
</dbReference>
<name>A0A9F5IJG7_PYTBI</name>
<dbReference type="PANTHER" id="PTHR14332:SF3">
    <property type="entry name" value="DISRUPTED IN SCHIZOPHRENIA 1 PROTEIN"/>
    <property type="match status" value="1"/>
</dbReference>
<evidence type="ECO:0000313" key="3">
    <source>
        <dbReference type="RefSeq" id="XP_025020289.1"/>
    </source>
</evidence>
<dbReference type="RefSeq" id="XP_025020289.1">
    <property type="nucleotide sequence ID" value="XM_025164521.1"/>
</dbReference>
<dbReference type="CTD" id="27185"/>
<dbReference type="Proteomes" id="UP000695026">
    <property type="component" value="Unplaced"/>
</dbReference>
<proteinExistence type="predicted"/>
<organism evidence="1 6">
    <name type="scientific">Python bivittatus</name>
    <name type="common">Burmese python</name>
    <name type="synonym">Python molurus bivittatus</name>
    <dbReference type="NCBI Taxonomy" id="176946"/>
    <lineage>
        <taxon>Eukaryota</taxon>
        <taxon>Metazoa</taxon>
        <taxon>Chordata</taxon>
        <taxon>Craniata</taxon>
        <taxon>Vertebrata</taxon>
        <taxon>Euteleostomi</taxon>
        <taxon>Lepidosauria</taxon>
        <taxon>Squamata</taxon>
        <taxon>Bifurcata</taxon>
        <taxon>Unidentata</taxon>
        <taxon>Episquamata</taxon>
        <taxon>Toxicofera</taxon>
        <taxon>Serpentes</taxon>
        <taxon>Henophidia</taxon>
        <taxon>Pythonidae</taxon>
        <taxon>Python</taxon>
    </lineage>
</organism>
<dbReference type="GeneID" id="103051403"/>
<reference evidence="2 3" key="1">
    <citation type="submission" date="2025-04" db="UniProtKB">
        <authorList>
            <consortium name="RefSeq"/>
        </authorList>
    </citation>
    <scope>IDENTIFICATION</scope>
    <source>
        <tissue evidence="2 3">Liver</tissue>
    </source>
</reference>
<keyword evidence="1" id="KW-1185">Reference proteome</keyword>
<evidence type="ECO:0000313" key="5">
    <source>
        <dbReference type="RefSeq" id="XP_025020291.1"/>
    </source>
</evidence>
<dbReference type="GO" id="GO:0005874">
    <property type="term" value="C:microtubule"/>
    <property type="evidence" value="ECO:0007669"/>
    <property type="project" value="TreeGrafter"/>
</dbReference>
<dbReference type="RefSeq" id="XP_015742984.2">
    <property type="nucleotide sequence ID" value="XM_015887498.2"/>
</dbReference>
<evidence type="ECO:0000313" key="4">
    <source>
        <dbReference type="RefSeq" id="XP_025020290.1"/>
    </source>
</evidence>
<evidence type="ECO:0000313" key="7">
    <source>
        <dbReference type="RefSeq" id="XP_025020293.1"/>
    </source>
</evidence>
<dbReference type="RefSeq" id="XP_025020291.1">
    <property type="nucleotide sequence ID" value="XM_025164523.1"/>
</dbReference>
<dbReference type="InterPro" id="IPR026081">
    <property type="entry name" value="DISC1"/>
</dbReference>
<dbReference type="GO" id="GO:0060271">
    <property type="term" value="P:cilium assembly"/>
    <property type="evidence" value="ECO:0007669"/>
    <property type="project" value="TreeGrafter"/>
</dbReference>
<gene>
    <name evidence="2 3 4 5 6 7" type="primary">DISC1</name>
</gene>
<dbReference type="RefSeq" id="XP_025020292.1">
    <property type="nucleotide sequence ID" value="XM_025164524.1"/>
</dbReference>
<evidence type="ECO:0000313" key="6">
    <source>
        <dbReference type="RefSeq" id="XP_025020292.1"/>
    </source>
</evidence>
<dbReference type="AlphaFoldDB" id="A0A9F5IJG7"/>